<evidence type="ECO:0008006" key="11">
    <source>
        <dbReference type="Google" id="ProtNLM"/>
    </source>
</evidence>
<evidence type="ECO:0000313" key="9">
    <source>
        <dbReference type="EMBL" id="EFE35424.1"/>
    </source>
</evidence>
<dbReference type="OMA" id="MVDTARQ"/>
<evidence type="ECO:0000256" key="1">
    <source>
        <dbReference type="ARBA" id="ARBA00004477"/>
    </source>
</evidence>
<dbReference type="GeneID" id="9524058"/>
<feature type="transmembrane region" description="Helical" evidence="8">
    <location>
        <begin position="250"/>
        <end position="274"/>
    </location>
</feature>
<dbReference type="Proteomes" id="UP000008866">
    <property type="component" value="Unassembled WGS sequence"/>
</dbReference>
<dbReference type="GO" id="GO:0005789">
    <property type="term" value="C:endoplasmic reticulum membrane"/>
    <property type="evidence" value="ECO:0007669"/>
    <property type="project" value="UniProtKB-SubCell"/>
</dbReference>
<evidence type="ECO:0000256" key="5">
    <source>
        <dbReference type="ARBA" id="ARBA00023098"/>
    </source>
</evidence>
<dbReference type="PANTHER" id="PTHR21212">
    <property type="entry name" value="BERNARDINELLI-SEIP CONGENITAL LIPODYSTROPHY 2 HOMOLOG BSCL2 PROTEIN"/>
    <property type="match status" value="1"/>
</dbReference>
<proteinExistence type="predicted"/>
<evidence type="ECO:0000256" key="4">
    <source>
        <dbReference type="ARBA" id="ARBA00022989"/>
    </source>
</evidence>
<evidence type="ECO:0000313" key="10">
    <source>
        <dbReference type="Proteomes" id="UP000008866"/>
    </source>
</evidence>
<keyword evidence="5" id="KW-0443">Lipid metabolism</keyword>
<feature type="region of interest" description="Disordered" evidence="7">
    <location>
        <begin position="283"/>
        <end position="350"/>
    </location>
</feature>
<dbReference type="GO" id="GO:0006629">
    <property type="term" value="P:lipid metabolic process"/>
    <property type="evidence" value="ECO:0007669"/>
    <property type="project" value="UniProtKB-KW"/>
</dbReference>
<dbReference type="AlphaFoldDB" id="D4AML3"/>
<protein>
    <recommendedName>
        <fullName evidence="11">Adipose-regulatory protein</fullName>
    </recommendedName>
</protein>
<dbReference type="eggNOG" id="KOG4200">
    <property type="taxonomic scope" value="Eukaryota"/>
</dbReference>
<keyword evidence="2 8" id="KW-0812">Transmembrane</keyword>
<dbReference type="STRING" id="663331.D4AML3"/>
<gene>
    <name evidence="9" type="ORF">ARB_05466</name>
</gene>
<evidence type="ECO:0000256" key="3">
    <source>
        <dbReference type="ARBA" id="ARBA00022824"/>
    </source>
</evidence>
<accession>D4AML3</accession>
<dbReference type="InterPro" id="IPR009617">
    <property type="entry name" value="Seipin"/>
</dbReference>
<feature type="compositionally biased region" description="Basic and acidic residues" evidence="7">
    <location>
        <begin position="284"/>
        <end position="302"/>
    </location>
</feature>
<name>D4AML3_ARTBC</name>
<dbReference type="HOGENOM" id="CLU_043048_0_0_1"/>
<dbReference type="CDD" id="cd23995">
    <property type="entry name" value="Seipin_BSCL2_like"/>
    <property type="match status" value="1"/>
</dbReference>
<keyword evidence="6 8" id="KW-0472">Membrane</keyword>
<evidence type="ECO:0000256" key="8">
    <source>
        <dbReference type="SAM" id="Phobius"/>
    </source>
</evidence>
<comment type="caution">
    <text evidence="9">The sequence shown here is derived from an EMBL/GenBank/DDBJ whole genome shotgun (WGS) entry which is preliminary data.</text>
</comment>
<dbReference type="KEGG" id="abe:ARB_05466"/>
<comment type="subcellular location">
    <subcellularLocation>
        <location evidence="1">Endoplasmic reticulum membrane</location>
        <topology evidence="1">Multi-pass membrane protein</topology>
    </subcellularLocation>
</comment>
<dbReference type="GO" id="GO:0140042">
    <property type="term" value="P:lipid droplet formation"/>
    <property type="evidence" value="ECO:0007669"/>
    <property type="project" value="UniProtKB-ARBA"/>
</dbReference>
<dbReference type="PANTHER" id="PTHR21212:SF0">
    <property type="entry name" value="SEIPIN"/>
    <property type="match status" value="1"/>
</dbReference>
<evidence type="ECO:0000256" key="7">
    <source>
        <dbReference type="SAM" id="MobiDB-lite"/>
    </source>
</evidence>
<evidence type="ECO:0000256" key="2">
    <source>
        <dbReference type="ARBA" id="ARBA00022692"/>
    </source>
</evidence>
<sequence length="350" mass="39496">MSNKSKGSRYEYPTMPSFLYPLLISRQSIILRPIQAATSKSAQRSYISVFLFTCATFALFGISTIAYWVFYYNYVPQISLERQIHLQYDTSFPYGTAVLGSRMVPLQKYDVKVILQLPSTPANRAAGNFMLDLAFLREPDDLAGSIANASENVLLRSRRSAMLTYTSPMVDTARQLWRLPLYILGLKREAEVLSIGMMERVQFHKGKGQVPRGLRLEIQSNERIQVYKARVRIDARFTGLRWIMYNWRTLSFLTFGSMFWLISTSVATGVWLALSSRSSGNERMVVKKEEDVDSDDGFKDSSEPSTAMQEGVAARLSPDIKAEEEDEPSAYGSNEDNGPDEDQGSELSGI</sequence>
<evidence type="ECO:0000256" key="6">
    <source>
        <dbReference type="ARBA" id="ARBA00023136"/>
    </source>
</evidence>
<keyword evidence="3" id="KW-0256">Endoplasmic reticulum</keyword>
<keyword evidence="4 8" id="KW-1133">Transmembrane helix</keyword>
<dbReference type="Pfam" id="PF06775">
    <property type="entry name" value="Seipin"/>
    <property type="match status" value="1"/>
</dbReference>
<feature type="transmembrane region" description="Helical" evidence="8">
    <location>
        <begin position="49"/>
        <end position="70"/>
    </location>
</feature>
<keyword evidence="10" id="KW-1185">Reference proteome</keyword>
<dbReference type="RefSeq" id="XP_003016069.1">
    <property type="nucleotide sequence ID" value="XM_003016023.1"/>
</dbReference>
<reference evidence="10" key="1">
    <citation type="journal article" date="2011" name="Genome Biol.">
        <title>Comparative and functional genomics provide insights into the pathogenicity of dermatophytic fungi.</title>
        <authorList>
            <person name="Burmester A."/>
            <person name="Shelest E."/>
            <person name="Gloeckner G."/>
            <person name="Heddergott C."/>
            <person name="Schindler S."/>
            <person name="Staib P."/>
            <person name="Heidel A."/>
            <person name="Felder M."/>
            <person name="Petzold A."/>
            <person name="Szafranski K."/>
            <person name="Feuermann M."/>
            <person name="Pedruzzi I."/>
            <person name="Priebe S."/>
            <person name="Groth M."/>
            <person name="Winkler R."/>
            <person name="Li W."/>
            <person name="Kniemeyer O."/>
            <person name="Schroeckh V."/>
            <person name="Hertweck C."/>
            <person name="Hube B."/>
            <person name="White T.C."/>
            <person name="Platzer M."/>
            <person name="Guthke R."/>
            <person name="Heitman J."/>
            <person name="Woestemeyer J."/>
            <person name="Zipfel P.F."/>
            <person name="Monod M."/>
            <person name="Brakhage A.A."/>
        </authorList>
    </citation>
    <scope>NUCLEOTIDE SEQUENCE [LARGE SCALE GENOMIC DNA]</scope>
    <source>
        <strain evidence="10">ATCC MYA-4681 / CBS 112371</strain>
    </source>
</reference>
<organism evidence="9 10">
    <name type="scientific">Arthroderma benhamiae (strain ATCC MYA-4681 / CBS 112371)</name>
    <name type="common">Trichophyton mentagrophytes</name>
    <dbReference type="NCBI Taxonomy" id="663331"/>
    <lineage>
        <taxon>Eukaryota</taxon>
        <taxon>Fungi</taxon>
        <taxon>Dikarya</taxon>
        <taxon>Ascomycota</taxon>
        <taxon>Pezizomycotina</taxon>
        <taxon>Eurotiomycetes</taxon>
        <taxon>Eurotiomycetidae</taxon>
        <taxon>Onygenales</taxon>
        <taxon>Arthrodermataceae</taxon>
        <taxon>Trichophyton</taxon>
    </lineage>
</organism>
<dbReference type="EMBL" id="ABSU01000003">
    <property type="protein sequence ID" value="EFE35424.1"/>
    <property type="molecule type" value="Genomic_DNA"/>
</dbReference>